<dbReference type="Pfam" id="PF04547">
    <property type="entry name" value="Anoctamin"/>
    <property type="match status" value="1"/>
</dbReference>
<evidence type="ECO:0000313" key="9">
    <source>
        <dbReference type="Proteomes" id="UP001190700"/>
    </source>
</evidence>
<dbReference type="Proteomes" id="UP001190700">
    <property type="component" value="Unassembled WGS sequence"/>
</dbReference>
<dbReference type="GO" id="GO:0016020">
    <property type="term" value="C:membrane"/>
    <property type="evidence" value="ECO:0007669"/>
    <property type="project" value="UniProtKB-SubCell"/>
</dbReference>
<keyword evidence="2 6" id="KW-0812">Transmembrane</keyword>
<dbReference type="EMBL" id="LGRX02007813">
    <property type="protein sequence ID" value="KAK3274285.1"/>
    <property type="molecule type" value="Genomic_DNA"/>
</dbReference>
<keyword evidence="4 6" id="KW-0472">Membrane</keyword>
<keyword evidence="9" id="KW-1185">Reference proteome</keyword>
<evidence type="ECO:0000259" key="7">
    <source>
        <dbReference type="Pfam" id="PF04547"/>
    </source>
</evidence>
<evidence type="ECO:0000256" key="4">
    <source>
        <dbReference type="ARBA" id="ARBA00023136"/>
    </source>
</evidence>
<organism evidence="8 9">
    <name type="scientific">Cymbomonas tetramitiformis</name>
    <dbReference type="NCBI Taxonomy" id="36881"/>
    <lineage>
        <taxon>Eukaryota</taxon>
        <taxon>Viridiplantae</taxon>
        <taxon>Chlorophyta</taxon>
        <taxon>Pyramimonadophyceae</taxon>
        <taxon>Pyramimonadales</taxon>
        <taxon>Pyramimonadaceae</taxon>
        <taxon>Cymbomonas</taxon>
    </lineage>
</organism>
<evidence type="ECO:0000256" key="6">
    <source>
        <dbReference type="SAM" id="Phobius"/>
    </source>
</evidence>
<proteinExistence type="predicted"/>
<dbReference type="AlphaFoldDB" id="A0AAE0G9S0"/>
<feature type="non-terminal residue" evidence="8">
    <location>
        <position position="971"/>
    </location>
</feature>
<dbReference type="InterPro" id="IPR007632">
    <property type="entry name" value="Anoctamin"/>
</dbReference>
<feature type="transmembrane region" description="Helical" evidence="6">
    <location>
        <begin position="724"/>
        <end position="750"/>
    </location>
</feature>
<sequence length="971" mass="111000">MYCGGGEGHLGGQMLSADGSASNESSAYNQSSATARLPSEVLEQIHAGLEAVCQALPRDMWPEEWHQATEALEPGMDGSVPNVAVQLDRDAIRWVRTTKPGDAHNDQLSELRSRLTRLGVVPTTFIAHESTSQESYPYDAATPARHHTAPATMPLMSSELRDPLERSWDQDKWNASSIQRSGQSSLKMSPSLELSQTYGKCKSLLNSREQTLPEDDSDHDEDVEEEQRGTLEEIQMDTVIDDSQHGETMFCHIPMNDVWEVQQVIELVAEMAETTDNASQAPWNPLVSIKEEMSWLAYTLLQLQHLTLQSQLQEVGLLALDEEMPDIQQHLSAESFPGKSVSAIAGFQGLPPRMLLVTAPNHLLEHRAEANGYHKQVIHREDGTFVGGFCPQQFIRKGPLQPFYVATKIDPYNYYPYFAAQPAQVFLASEKLVLVHDFVSSPISDVYHSDGTIDPRQGGADIFIRELRSEGVVLDSFALMPLSGMYKLHYQWAMPWVHFGWKSYLTKWLYWQDLDEIQNYFGNRIVFYFAFMGHYTHYMHVLFLVTMILTLVDYASNYKLSSLRAFLMALFVSCWSILLLEQWKKRRNYLEYKWDNGVANSTRSHRVRPEYVFQLRKYIAKENLLEYVKEGLLVDAIPDDEWANGHLEGQRKRKEHFNPKVIMSDMEKYNEAYFLPKTQSRLEILTSVLYLGFFSFLSTLVTGGCQALDGLLEAHYNPPIYLPYGQSITTAKAVSGVVNGLLIPLLTFFYRQAAVHRTDREYHRTDVDYESALIMKLFLFQFFNQYNSLFWIAFYERDGEHLRVQLFSLLVSRIFINNAQEVLLPVGSIFWKEYFAGRPFWKAVWRLLVFCTGRVKHTGRQMVVKVFSIKLFQRLRWYSEAVHINQKTERLWASGEAQLRGRLYPPCIPHASPGVSQHGSSPWFQASRLQLQQPSPVVPQTPFIARRWPQSSDLDAARGPSVAVVMCDDAG</sequence>
<feature type="domain" description="Anoctamin transmembrane" evidence="7">
    <location>
        <begin position="517"/>
        <end position="832"/>
    </location>
</feature>
<dbReference type="GO" id="GO:0005254">
    <property type="term" value="F:chloride channel activity"/>
    <property type="evidence" value="ECO:0007669"/>
    <property type="project" value="TreeGrafter"/>
</dbReference>
<evidence type="ECO:0000313" key="8">
    <source>
        <dbReference type="EMBL" id="KAK3274285.1"/>
    </source>
</evidence>
<evidence type="ECO:0000256" key="3">
    <source>
        <dbReference type="ARBA" id="ARBA00022989"/>
    </source>
</evidence>
<keyword evidence="3 6" id="KW-1133">Transmembrane helix</keyword>
<protein>
    <recommendedName>
        <fullName evidence="7">Anoctamin transmembrane domain-containing protein</fullName>
    </recommendedName>
</protein>
<comment type="subcellular location">
    <subcellularLocation>
        <location evidence="1">Membrane</location>
        <topology evidence="1">Multi-pass membrane protein</topology>
    </subcellularLocation>
</comment>
<evidence type="ECO:0000256" key="2">
    <source>
        <dbReference type="ARBA" id="ARBA00022692"/>
    </source>
</evidence>
<feature type="compositionally biased region" description="Acidic residues" evidence="5">
    <location>
        <begin position="212"/>
        <end position="225"/>
    </location>
</feature>
<reference evidence="8 9" key="1">
    <citation type="journal article" date="2015" name="Genome Biol. Evol.">
        <title>Comparative Genomics of a Bacterivorous Green Alga Reveals Evolutionary Causalities and Consequences of Phago-Mixotrophic Mode of Nutrition.</title>
        <authorList>
            <person name="Burns J.A."/>
            <person name="Paasch A."/>
            <person name="Narechania A."/>
            <person name="Kim E."/>
        </authorList>
    </citation>
    <scope>NUCLEOTIDE SEQUENCE [LARGE SCALE GENOMIC DNA]</scope>
    <source>
        <strain evidence="8 9">PLY_AMNH</strain>
    </source>
</reference>
<accession>A0AAE0G9S0</accession>
<dbReference type="InterPro" id="IPR049452">
    <property type="entry name" value="Anoctamin_TM"/>
</dbReference>
<feature type="transmembrane region" description="Helical" evidence="6">
    <location>
        <begin position="525"/>
        <end position="551"/>
    </location>
</feature>
<feature type="region of interest" description="Disordered" evidence="5">
    <location>
        <begin position="209"/>
        <end position="228"/>
    </location>
</feature>
<evidence type="ECO:0000256" key="1">
    <source>
        <dbReference type="ARBA" id="ARBA00004141"/>
    </source>
</evidence>
<gene>
    <name evidence="8" type="ORF">CYMTET_17527</name>
</gene>
<dbReference type="PANTHER" id="PTHR12308">
    <property type="entry name" value="ANOCTAMIN"/>
    <property type="match status" value="1"/>
</dbReference>
<feature type="transmembrane region" description="Helical" evidence="6">
    <location>
        <begin position="563"/>
        <end position="580"/>
    </location>
</feature>
<comment type="caution">
    <text evidence="8">The sequence shown here is derived from an EMBL/GenBank/DDBJ whole genome shotgun (WGS) entry which is preliminary data.</text>
</comment>
<name>A0AAE0G9S0_9CHLO</name>
<evidence type="ECO:0000256" key="5">
    <source>
        <dbReference type="SAM" id="MobiDB-lite"/>
    </source>
</evidence>
<feature type="transmembrane region" description="Helical" evidence="6">
    <location>
        <begin position="684"/>
        <end position="704"/>
    </location>
</feature>
<dbReference type="PANTHER" id="PTHR12308:SF73">
    <property type="entry name" value="ANOCTAMIN"/>
    <property type="match status" value="1"/>
</dbReference>